<dbReference type="SUPFAM" id="SSF52091">
    <property type="entry name" value="SpoIIaa-like"/>
    <property type="match status" value="1"/>
</dbReference>
<protein>
    <submittedName>
        <fullName evidence="2">STAS domain-containing protein</fullName>
    </submittedName>
</protein>
<dbReference type="RefSeq" id="WP_156219568.1">
    <property type="nucleotide sequence ID" value="NZ_WOFH01000011.1"/>
</dbReference>
<dbReference type="PROSITE" id="PS50801">
    <property type="entry name" value="STAS"/>
    <property type="match status" value="1"/>
</dbReference>
<keyword evidence="3" id="KW-1185">Reference proteome</keyword>
<proteinExistence type="predicted"/>
<evidence type="ECO:0000313" key="3">
    <source>
        <dbReference type="Proteomes" id="UP000432015"/>
    </source>
</evidence>
<organism evidence="2 3">
    <name type="scientific">Actinomadura litoris</name>
    <dbReference type="NCBI Taxonomy" id="2678616"/>
    <lineage>
        <taxon>Bacteria</taxon>
        <taxon>Bacillati</taxon>
        <taxon>Actinomycetota</taxon>
        <taxon>Actinomycetes</taxon>
        <taxon>Streptosporangiales</taxon>
        <taxon>Thermomonosporaceae</taxon>
        <taxon>Actinomadura</taxon>
    </lineage>
</organism>
<dbReference type="Pfam" id="PF01740">
    <property type="entry name" value="STAS"/>
    <property type="match status" value="1"/>
</dbReference>
<dbReference type="AlphaFoldDB" id="A0A7K1L7L0"/>
<gene>
    <name evidence="2" type="ORF">GNZ18_28095</name>
</gene>
<comment type="caution">
    <text evidence="2">The sequence shown here is derived from an EMBL/GenBank/DDBJ whole genome shotgun (WGS) entry which is preliminary data.</text>
</comment>
<dbReference type="InterPro" id="IPR036513">
    <property type="entry name" value="STAS_dom_sf"/>
</dbReference>
<name>A0A7K1L7L0_9ACTN</name>
<dbReference type="InterPro" id="IPR002645">
    <property type="entry name" value="STAS_dom"/>
</dbReference>
<dbReference type="EMBL" id="WOFH01000011">
    <property type="protein sequence ID" value="MUN40432.1"/>
    <property type="molecule type" value="Genomic_DNA"/>
</dbReference>
<feature type="domain" description="STAS" evidence="1">
    <location>
        <begin position="1"/>
        <end position="73"/>
    </location>
</feature>
<sequence>METRSYGRYTVLTLTGRLVADTVVAAEARILTTIVLAEPPLSLVLDLSKLDAVDFHGAHLLNKAQFAVRAARGSLHLIAPAEAPARGALSRYLLGSTVERREDLKPLTG</sequence>
<dbReference type="Gene3D" id="3.30.750.24">
    <property type="entry name" value="STAS domain"/>
    <property type="match status" value="1"/>
</dbReference>
<dbReference type="Proteomes" id="UP000432015">
    <property type="component" value="Unassembled WGS sequence"/>
</dbReference>
<accession>A0A7K1L7L0</accession>
<evidence type="ECO:0000313" key="2">
    <source>
        <dbReference type="EMBL" id="MUN40432.1"/>
    </source>
</evidence>
<evidence type="ECO:0000259" key="1">
    <source>
        <dbReference type="PROSITE" id="PS50801"/>
    </source>
</evidence>
<reference evidence="2 3" key="1">
    <citation type="submission" date="2019-11" db="EMBL/GenBank/DDBJ databases">
        <authorList>
            <person name="Cao P."/>
        </authorList>
    </citation>
    <scope>NUCLEOTIDE SEQUENCE [LARGE SCALE GENOMIC DNA]</scope>
    <source>
        <strain evidence="2 3">NEAU-AAG5</strain>
    </source>
</reference>